<keyword evidence="2" id="KW-0812">Transmembrane</keyword>
<feature type="region of interest" description="Disordered" evidence="1">
    <location>
        <begin position="150"/>
        <end position="263"/>
    </location>
</feature>
<evidence type="ECO:0000259" key="3">
    <source>
        <dbReference type="Pfam" id="PF07051"/>
    </source>
</evidence>
<dbReference type="Proteomes" id="UP000826195">
    <property type="component" value="Unassembled WGS sequence"/>
</dbReference>
<name>A0AAV7HWZ4_COTGL</name>
<feature type="transmembrane region" description="Helical" evidence="2">
    <location>
        <begin position="85"/>
        <end position="103"/>
    </location>
</feature>
<dbReference type="AlphaFoldDB" id="A0AAV7HWZ4"/>
<feature type="compositionally biased region" description="Basic and acidic residues" evidence="1">
    <location>
        <begin position="206"/>
        <end position="218"/>
    </location>
</feature>
<dbReference type="Pfam" id="PF07051">
    <property type="entry name" value="OCIA"/>
    <property type="match status" value="1"/>
</dbReference>
<evidence type="ECO:0000256" key="1">
    <source>
        <dbReference type="SAM" id="MobiDB-lite"/>
    </source>
</evidence>
<gene>
    <name evidence="4" type="ORF">KQX54_017980</name>
</gene>
<sequence>MMDPDPYKNNPTQNYPAQTFPRPDSDEVLQRQIGDALNLQLTTEEMAVLKECQHNAVFHRGLPLAAVATGGFHYMMKTGMMKKNVYTLVVSGITGFFIGTASYRSVCMEKLIALPNSTLKERILAAQGVQPVKVDLQSDSQLQPWVDVQPNWETPKAPMGSALDIEPYQSHNDSYSSTNNTPDPESSYILDPPLRSPLRDNYTSYDEMRRRNREEYERAQAQNTRSGRPQPPPPPPSSTAFDPRFDRPYEPPPFDPPRRDDFL</sequence>
<keyword evidence="5" id="KW-1185">Reference proteome</keyword>
<feature type="region of interest" description="Disordered" evidence="1">
    <location>
        <begin position="1"/>
        <end position="24"/>
    </location>
</feature>
<keyword evidence="2" id="KW-1133">Transmembrane helix</keyword>
<dbReference type="PANTHER" id="PTHR13336">
    <property type="entry name" value="OVARIAN CARCINOMA IMMUNOREACTIVE ANTIGEN"/>
    <property type="match status" value="1"/>
</dbReference>
<feature type="compositionally biased region" description="Polar residues" evidence="1">
    <location>
        <begin position="169"/>
        <end position="184"/>
    </location>
</feature>
<evidence type="ECO:0000313" key="4">
    <source>
        <dbReference type="EMBL" id="KAH0535659.1"/>
    </source>
</evidence>
<dbReference type="PANTHER" id="PTHR13336:SF3">
    <property type="entry name" value="OCIA DOMAIN-CONTAINING PROTEIN 1"/>
    <property type="match status" value="1"/>
</dbReference>
<proteinExistence type="predicted"/>
<organism evidence="4 5">
    <name type="scientific">Cotesia glomerata</name>
    <name type="common">Lepidopteran parasitic wasp</name>
    <name type="synonym">Apanteles glomeratus</name>
    <dbReference type="NCBI Taxonomy" id="32391"/>
    <lineage>
        <taxon>Eukaryota</taxon>
        <taxon>Metazoa</taxon>
        <taxon>Ecdysozoa</taxon>
        <taxon>Arthropoda</taxon>
        <taxon>Hexapoda</taxon>
        <taxon>Insecta</taxon>
        <taxon>Pterygota</taxon>
        <taxon>Neoptera</taxon>
        <taxon>Endopterygota</taxon>
        <taxon>Hymenoptera</taxon>
        <taxon>Apocrita</taxon>
        <taxon>Ichneumonoidea</taxon>
        <taxon>Braconidae</taxon>
        <taxon>Microgastrinae</taxon>
        <taxon>Cotesia</taxon>
    </lineage>
</organism>
<evidence type="ECO:0000313" key="5">
    <source>
        <dbReference type="Proteomes" id="UP000826195"/>
    </source>
</evidence>
<reference evidence="4 5" key="1">
    <citation type="journal article" date="2021" name="J. Hered.">
        <title>A chromosome-level genome assembly of the parasitoid wasp, Cotesia glomerata (Hymenoptera: Braconidae).</title>
        <authorList>
            <person name="Pinto B.J."/>
            <person name="Weis J.J."/>
            <person name="Gamble T."/>
            <person name="Ode P.J."/>
            <person name="Paul R."/>
            <person name="Zaspel J.M."/>
        </authorList>
    </citation>
    <scope>NUCLEOTIDE SEQUENCE [LARGE SCALE GENOMIC DNA]</scope>
    <source>
        <strain evidence="4">CgM1</strain>
    </source>
</reference>
<accession>A0AAV7HWZ4</accession>
<keyword evidence="2" id="KW-0472">Membrane</keyword>
<dbReference type="EMBL" id="JAHXZJ010002982">
    <property type="protein sequence ID" value="KAH0535659.1"/>
    <property type="molecule type" value="Genomic_DNA"/>
</dbReference>
<feature type="domain" description="OCIA" evidence="3">
    <location>
        <begin position="39"/>
        <end position="117"/>
    </location>
</feature>
<protein>
    <recommendedName>
        <fullName evidence="3">OCIA domain-containing protein</fullName>
    </recommendedName>
</protein>
<comment type="caution">
    <text evidence="4">The sequence shown here is derived from an EMBL/GenBank/DDBJ whole genome shotgun (WGS) entry which is preliminary data.</text>
</comment>
<dbReference type="InterPro" id="IPR040187">
    <property type="entry name" value="OCAD1/2"/>
</dbReference>
<dbReference type="InterPro" id="IPR009764">
    <property type="entry name" value="OCIA_dom"/>
</dbReference>
<evidence type="ECO:0000256" key="2">
    <source>
        <dbReference type="SAM" id="Phobius"/>
    </source>
</evidence>
<dbReference type="GO" id="GO:0005768">
    <property type="term" value="C:endosome"/>
    <property type="evidence" value="ECO:0007669"/>
    <property type="project" value="TreeGrafter"/>
</dbReference>